<protein>
    <submittedName>
        <fullName evidence="5">Concanavalin A-like lectin/glucanase superfamily</fullName>
    </submittedName>
</protein>
<dbReference type="PANTHER" id="PTHR32401">
    <property type="entry name" value="CONCANAVALIN A-LIKE LECTIN FAMILY PROTEIN"/>
    <property type="match status" value="1"/>
</dbReference>
<feature type="compositionally biased region" description="Polar residues" evidence="3">
    <location>
        <begin position="85"/>
        <end position="96"/>
    </location>
</feature>
<feature type="region of interest" description="Disordered" evidence="3">
    <location>
        <begin position="67"/>
        <end position="96"/>
    </location>
</feature>
<accession>A0A2U1M315</accession>
<evidence type="ECO:0000259" key="4">
    <source>
        <dbReference type="Pfam" id="PF00139"/>
    </source>
</evidence>
<dbReference type="OrthoDB" id="2014828at2759"/>
<keyword evidence="2 5" id="KW-0430">Lectin</keyword>
<dbReference type="Pfam" id="PF00139">
    <property type="entry name" value="Lectin_legB"/>
    <property type="match status" value="1"/>
</dbReference>
<evidence type="ECO:0000256" key="2">
    <source>
        <dbReference type="ARBA" id="ARBA00022734"/>
    </source>
</evidence>
<dbReference type="GO" id="GO:0030246">
    <property type="term" value="F:carbohydrate binding"/>
    <property type="evidence" value="ECO:0007669"/>
    <property type="project" value="UniProtKB-KW"/>
</dbReference>
<dbReference type="InterPro" id="IPR013320">
    <property type="entry name" value="ConA-like_dom_sf"/>
</dbReference>
<keyword evidence="6" id="KW-1185">Reference proteome</keyword>
<gene>
    <name evidence="5" type="ORF">CTI12_AA424040</name>
</gene>
<feature type="domain" description="Legume lectin" evidence="4">
    <location>
        <begin position="1"/>
        <end position="76"/>
    </location>
</feature>
<dbReference type="PANTHER" id="PTHR32401:SF47">
    <property type="entry name" value="LEGUME LECTIN DOMAIN-CONTAINING PROTEIN"/>
    <property type="match status" value="1"/>
</dbReference>
<evidence type="ECO:0000256" key="1">
    <source>
        <dbReference type="ARBA" id="ARBA00007606"/>
    </source>
</evidence>
<proteinExistence type="inferred from homology"/>
<dbReference type="EMBL" id="PKPP01006698">
    <property type="protein sequence ID" value="PWA55637.1"/>
    <property type="molecule type" value="Genomic_DNA"/>
</dbReference>
<comment type="caution">
    <text evidence="5">The sequence shown here is derived from an EMBL/GenBank/DDBJ whole genome shotgun (WGS) entry which is preliminary data.</text>
</comment>
<dbReference type="InterPro" id="IPR001220">
    <property type="entry name" value="Legume_lectin_dom"/>
</dbReference>
<evidence type="ECO:0000256" key="3">
    <source>
        <dbReference type="SAM" id="MobiDB-lite"/>
    </source>
</evidence>
<dbReference type="Gene3D" id="2.60.120.200">
    <property type="match status" value="1"/>
</dbReference>
<evidence type="ECO:0000313" key="6">
    <source>
        <dbReference type="Proteomes" id="UP000245207"/>
    </source>
</evidence>
<reference evidence="5 6" key="1">
    <citation type="journal article" date="2018" name="Mol. Plant">
        <title>The genome of Artemisia annua provides insight into the evolution of Asteraceae family and artemisinin biosynthesis.</title>
        <authorList>
            <person name="Shen Q."/>
            <person name="Zhang L."/>
            <person name="Liao Z."/>
            <person name="Wang S."/>
            <person name="Yan T."/>
            <person name="Shi P."/>
            <person name="Liu M."/>
            <person name="Fu X."/>
            <person name="Pan Q."/>
            <person name="Wang Y."/>
            <person name="Lv Z."/>
            <person name="Lu X."/>
            <person name="Zhang F."/>
            <person name="Jiang W."/>
            <person name="Ma Y."/>
            <person name="Chen M."/>
            <person name="Hao X."/>
            <person name="Li L."/>
            <person name="Tang Y."/>
            <person name="Lv G."/>
            <person name="Zhou Y."/>
            <person name="Sun X."/>
            <person name="Brodelius P.E."/>
            <person name="Rose J.K.C."/>
            <person name="Tang K."/>
        </authorList>
    </citation>
    <scope>NUCLEOTIDE SEQUENCE [LARGE SCALE GENOMIC DNA]</scope>
    <source>
        <strain evidence="6">cv. Huhao1</strain>
        <tissue evidence="5">Leaf</tissue>
    </source>
</reference>
<dbReference type="InterPro" id="IPR050258">
    <property type="entry name" value="Leguminous_Lectin"/>
</dbReference>
<organism evidence="5 6">
    <name type="scientific">Artemisia annua</name>
    <name type="common">Sweet wormwood</name>
    <dbReference type="NCBI Taxonomy" id="35608"/>
    <lineage>
        <taxon>Eukaryota</taxon>
        <taxon>Viridiplantae</taxon>
        <taxon>Streptophyta</taxon>
        <taxon>Embryophyta</taxon>
        <taxon>Tracheophyta</taxon>
        <taxon>Spermatophyta</taxon>
        <taxon>Magnoliopsida</taxon>
        <taxon>eudicotyledons</taxon>
        <taxon>Gunneridae</taxon>
        <taxon>Pentapetalae</taxon>
        <taxon>asterids</taxon>
        <taxon>campanulids</taxon>
        <taxon>Asterales</taxon>
        <taxon>Asteraceae</taxon>
        <taxon>Asteroideae</taxon>
        <taxon>Anthemideae</taxon>
        <taxon>Artemisiinae</taxon>
        <taxon>Artemisia</taxon>
    </lineage>
</organism>
<dbReference type="AlphaFoldDB" id="A0A2U1M315"/>
<dbReference type="Proteomes" id="UP000245207">
    <property type="component" value="Unassembled WGS sequence"/>
</dbReference>
<feature type="region of interest" description="Disordered" evidence="3">
    <location>
        <begin position="157"/>
        <end position="178"/>
    </location>
</feature>
<feature type="compositionally biased region" description="Polar residues" evidence="3">
    <location>
        <begin position="164"/>
        <end position="176"/>
    </location>
</feature>
<dbReference type="STRING" id="35608.A0A2U1M315"/>
<feature type="compositionally biased region" description="Basic residues" evidence="3">
    <location>
        <begin position="67"/>
        <end position="77"/>
    </location>
</feature>
<dbReference type="SUPFAM" id="SSF49899">
    <property type="entry name" value="Concanavalin A-like lectins/glucanases"/>
    <property type="match status" value="1"/>
</dbReference>
<sequence>MHSGNPIDAWVLYDATTKILNLSWGHRGDNTSEGNKSISYQVDLRKVLPEWATIGFSATTGSYTERHVKHRSYPKNLKKGETNRQNRLRNPSASLHGSHSLDVIRDNFCWLREPTDSVDGRDLIALYKHNHMRGDVWESAVSEARYVKHRSDLKNLKKGETNRQNRLRNPSASLHGSHSLVVIRDN</sequence>
<comment type="similarity">
    <text evidence="1">Belongs to the leguminous lectin family.</text>
</comment>
<evidence type="ECO:0000313" key="5">
    <source>
        <dbReference type="EMBL" id="PWA55637.1"/>
    </source>
</evidence>
<name>A0A2U1M315_ARTAN</name>